<evidence type="ECO:0000313" key="5">
    <source>
        <dbReference type="EMBL" id="OQD61306.1"/>
    </source>
</evidence>
<name>A0A1V6NA24_PENPO</name>
<proteinExistence type="inferred from homology"/>
<feature type="signal peptide" evidence="3">
    <location>
        <begin position="1"/>
        <end position="27"/>
    </location>
</feature>
<reference evidence="6" key="1">
    <citation type="journal article" date="2017" name="Nat. Microbiol.">
        <title>Global analysis of biosynthetic gene clusters reveals vast potential of secondary metabolite production in Penicillium species.</title>
        <authorList>
            <person name="Nielsen J.C."/>
            <person name="Grijseels S."/>
            <person name="Prigent S."/>
            <person name="Ji B."/>
            <person name="Dainat J."/>
            <person name="Nielsen K.F."/>
            <person name="Frisvad J.C."/>
            <person name="Workman M."/>
            <person name="Nielsen J."/>
        </authorList>
    </citation>
    <scope>NUCLEOTIDE SEQUENCE [LARGE SCALE GENOMIC DNA]</scope>
    <source>
        <strain evidence="6">IBT 4502</strain>
    </source>
</reference>
<accession>A0A1V6NA24</accession>
<feature type="chain" id="PRO_5013274736" description="FAD-binding PCMH-type domain-containing protein" evidence="3">
    <location>
        <begin position="28"/>
        <end position="599"/>
    </location>
</feature>
<dbReference type="AlphaFoldDB" id="A0A1V6NA24"/>
<sequence>MVSLPSFQAKWSLALALLLVYPDPLLAKVIPRGSASCRYIPGDAGWPTENQWQALNVTVGGRLLATNPIAHVCHDPAYSAADCKNLQEAWGTPNLQCVSSPVLSLLSVKPVSEPAEILAPYFLNQSCDPYTARSRPCLLDNYVSYSINVTGVADVVAGVQFAEAHNIRLVIKNTGHDFLGKSTGKGGLALWTHDFNDIDILANYSSSYYQGPAMKMSAGVMGGDASLAASEQGYRVVVGSCPTVGVVGGYTQGGGHSLLTGLYGLAADNVLEWEVVTANGTHLIATPTSNSDLFWALGGGGGGTYGIVISMTVRLFKEGSVGRASLTFNSTTTNGTDAFWEAVDVFQSHLTTIVDDHGIVVTYVLSNDTLNLYVATAPDRTADQVGEIFTPMTAALATRGLPANAISLTTAVADTYHDHYLATLEPVLGAARSDQITSGRIVSRENMATNSSGVTAAMRTATAGGSMNLLCSALNTVKGVASVASTAIQPAWHTALVSCVLSQTWDWTMPWEHMLEQQEYLTTVVDPALEAATPGSGTYLNEANFQQVDWQTTFYGTNYARLKSIKAKYDPKDLLYGLTAVGSEAWEADSNGRLCRTDS</sequence>
<dbReference type="Pfam" id="PF01565">
    <property type="entry name" value="FAD_binding_4"/>
    <property type="match status" value="1"/>
</dbReference>
<evidence type="ECO:0000313" key="6">
    <source>
        <dbReference type="Proteomes" id="UP000191408"/>
    </source>
</evidence>
<dbReference type="Proteomes" id="UP000191408">
    <property type="component" value="Unassembled WGS sequence"/>
</dbReference>
<dbReference type="PANTHER" id="PTHR13878">
    <property type="entry name" value="GULONOLACTONE OXIDASE"/>
    <property type="match status" value="1"/>
</dbReference>
<dbReference type="PANTHER" id="PTHR13878:SF91">
    <property type="entry name" value="FAD BINDING DOMAIN PROTEIN (AFU_ORTHOLOGUE AFUA_6G12070)-RELATED"/>
    <property type="match status" value="1"/>
</dbReference>
<gene>
    <name evidence="5" type="ORF">PENPOL_c017G00197</name>
</gene>
<organism evidence="5 6">
    <name type="scientific">Penicillium polonicum</name>
    <dbReference type="NCBI Taxonomy" id="60169"/>
    <lineage>
        <taxon>Eukaryota</taxon>
        <taxon>Fungi</taxon>
        <taxon>Dikarya</taxon>
        <taxon>Ascomycota</taxon>
        <taxon>Pezizomycotina</taxon>
        <taxon>Eurotiomycetes</taxon>
        <taxon>Eurotiomycetidae</taxon>
        <taxon>Eurotiales</taxon>
        <taxon>Aspergillaceae</taxon>
        <taxon>Penicillium</taxon>
    </lineage>
</organism>
<evidence type="ECO:0000259" key="4">
    <source>
        <dbReference type="PROSITE" id="PS51387"/>
    </source>
</evidence>
<dbReference type="Pfam" id="PF08031">
    <property type="entry name" value="BBE"/>
    <property type="match status" value="1"/>
</dbReference>
<evidence type="ECO:0000256" key="2">
    <source>
        <dbReference type="ARBA" id="ARBA00023002"/>
    </source>
</evidence>
<keyword evidence="6" id="KW-1185">Reference proteome</keyword>
<dbReference type="EMBL" id="MDYM01000017">
    <property type="protein sequence ID" value="OQD61306.1"/>
    <property type="molecule type" value="Genomic_DNA"/>
</dbReference>
<dbReference type="GO" id="GO:0016491">
    <property type="term" value="F:oxidoreductase activity"/>
    <property type="evidence" value="ECO:0007669"/>
    <property type="project" value="UniProtKB-KW"/>
</dbReference>
<evidence type="ECO:0000256" key="1">
    <source>
        <dbReference type="ARBA" id="ARBA00005466"/>
    </source>
</evidence>
<dbReference type="STRING" id="60169.A0A1V6NA24"/>
<dbReference type="InterPro" id="IPR006094">
    <property type="entry name" value="Oxid_FAD_bind_N"/>
</dbReference>
<dbReference type="PROSITE" id="PS51387">
    <property type="entry name" value="FAD_PCMH"/>
    <property type="match status" value="1"/>
</dbReference>
<dbReference type="GO" id="GO:0071949">
    <property type="term" value="F:FAD binding"/>
    <property type="evidence" value="ECO:0007669"/>
    <property type="project" value="InterPro"/>
</dbReference>
<dbReference type="OrthoDB" id="9983560at2759"/>
<comment type="similarity">
    <text evidence="1">Belongs to the oxygen-dependent FAD-linked oxidoreductase family.</text>
</comment>
<comment type="caution">
    <text evidence="5">The sequence shown here is derived from an EMBL/GenBank/DDBJ whole genome shotgun (WGS) entry which is preliminary data.</text>
</comment>
<dbReference type="InterPro" id="IPR050432">
    <property type="entry name" value="FAD-linked_Oxidoreductases_BP"/>
</dbReference>
<keyword evidence="3" id="KW-0732">Signal</keyword>
<dbReference type="InterPro" id="IPR016169">
    <property type="entry name" value="FAD-bd_PCMH_sub2"/>
</dbReference>
<keyword evidence="2" id="KW-0560">Oxidoreductase</keyword>
<dbReference type="InterPro" id="IPR036318">
    <property type="entry name" value="FAD-bd_PCMH-like_sf"/>
</dbReference>
<dbReference type="SUPFAM" id="SSF56176">
    <property type="entry name" value="FAD-binding/transporter-associated domain-like"/>
    <property type="match status" value="1"/>
</dbReference>
<dbReference type="Gene3D" id="3.30.465.10">
    <property type="match status" value="2"/>
</dbReference>
<dbReference type="InterPro" id="IPR012951">
    <property type="entry name" value="BBE"/>
</dbReference>
<feature type="domain" description="FAD-binding PCMH-type" evidence="4">
    <location>
        <begin position="135"/>
        <end position="318"/>
    </location>
</feature>
<dbReference type="InterPro" id="IPR016166">
    <property type="entry name" value="FAD-bd_PCMH"/>
</dbReference>
<protein>
    <recommendedName>
        <fullName evidence="4">FAD-binding PCMH-type domain-containing protein</fullName>
    </recommendedName>
</protein>
<evidence type="ECO:0000256" key="3">
    <source>
        <dbReference type="SAM" id="SignalP"/>
    </source>
</evidence>